<dbReference type="KEGG" id="pchm:VFPPC_02556"/>
<feature type="region of interest" description="Disordered" evidence="1">
    <location>
        <begin position="309"/>
        <end position="352"/>
    </location>
</feature>
<name>A0A179FWH3_METCM</name>
<feature type="compositionally biased region" description="Basic and acidic residues" evidence="1">
    <location>
        <begin position="326"/>
        <end position="352"/>
    </location>
</feature>
<dbReference type="OrthoDB" id="4940292at2759"/>
<feature type="region of interest" description="Disordered" evidence="1">
    <location>
        <begin position="1"/>
        <end position="31"/>
    </location>
</feature>
<dbReference type="RefSeq" id="XP_018146553.1">
    <property type="nucleotide sequence ID" value="XM_018282184.1"/>
</dbReference>
<dbReference type="STRING" id="1380566.A0A179FWH3"/>
<dbReference type="GeneID" id="28846178"/>
<evidence type="ECO:0000313" key="3">
    <source>
        <dbReference type="Proteomes" id="UP000078397"/>
    </source>
</evidence>
<dbReference type="EMBL" id="LSBJ02000002">
    <property type="protein sequence ID" value="OAQ70016.1"/>
    <property type="molecule type" value="Genomic_DNA"/>
</dbReference>
<dbReference type="Proteomes" id="UP000078397">
    <property type="component" value="Unassembled WGS sequence"/>
</dbReference>
<keyword evidence="3" id="KW-1185">Reference proteome</keyword>
<feature type="compositionally biased region" description="Polar residues" evidence="1">
    <location>
        <begin position="16"/>
        <end position="31"/>
    </location>
</feature>
<feature type="compositionally biased region" description="Basic residues" evidence="1">
    <location>
        <begin position="723"/>
        <end position="732"/>
    </location>
</feature>
<dbReference type="AlphaFoldDB" id="A0A179FWH3"/>
<feature type="compositionally biased region" description="Basic and acidic residues" evidence="1">
    <location>
        <begin position="665"/>
        <end position="722"/>
    </location>
</feature>
<organism evidence="2 3">
    <name type="scientific">Pochonia chlamydosporia 170</name>
    <dbReference type="NCBI Taxonomy" id="1380566"/>
    <lineage>
        <taxon>Eukaryota</taxon>
        <taxon>Fungi</taxon>
        <taxon>Dikarya</taxon>
        <taxon>Ascomycota</taxon>
        <taxon>Pezizomycotina</taxon>
        <taxon>Sordariomycetes</taxon>
        <taxon>Hypocreomycetidae</taxon>
        <taxon>Hypocreales</taxon>
        <taxon>Clavicipitaceae</taxon>
        <taxon>Pochonia</taxon>
    </lineage>
</organism>
<accession>A0A179FWH3</accession>
<sequence>MDGFSRSTGRPDDTRVPNNDQEQQLGQYYMGTTTDTELPQISIGEDGQAWALDPTDISEQCHVEDYLAYKEFANAHHSDVELDNFVAMPPPSLCVAGDSHSISGAEDAHFQSNMEMPNTAMTRSEISHSPAATGYGENASYMFSNDPNFDETSLPVPSYTPNIVQPGFVPINQVAPYQGQMTQQAPTHLPPVQHLDQGSVYSPMPGVSERRDSYHYSDPTEAIYRPASLIPSQYASQAASVDAGVMGMGRSLPVPRALLQQSQGNLPYAAPNSAYNPPPPSPHPASTYFGDVSGQGMYMMNVVQPVQHGGAVSGSSNMPGHFGGKYSREGDPERASREEDSEGATKNKEKTKETPWYDAFEYVLIGNSQRPPRPFGNQTTSRLHTFTYGNYGQLEAGKKYSTEEIREYVNEKVSKEKPNRIVAGENAQTRVSAKRFAMWIQSAPAQCRNRLGPDDNECRWDQCLEGKNKAGKNCRNGIKSGWLRVAMDEYPQLRDEGLLDALKPAAVLHLYCFERIFPRARIVEFYQKEFLQIDKKVEFTTCNGVKEKNYASIVRDSGDGVTNSINAWFDEQLKISGPVSEKNSSIDKGWVDPLGHKTDPGTTFEWHQSSLSAAITRFHVGRKSKENVGTRQRKRDVQNEELPDGCEKTLDYHLGSLHEERERAMRRKAWDKTEDGVRRAANKKAEQERDAKEKAQKAAEKAAQEAAEKGRWGVFETIERTKTKQSRRRGRKPAKESTVSTDTPDRSVERSVSGPRRAREIEVYQTTPTPSMQPNACISMEPTARYGALLPGDFGPHPTYADFPSIKEHFYMQNNPHMQPAAPMANMLPSETLLPPMTTMPSHMSTPEPPMRQPLVDTSADNSQRPFDAYAEPRGKKRPRNRNQDDGLPGKRMRH</sequence>
<gene>
    <name evidence="2" type="ORF">VFPPC_02556</name>
</gene>
<feature type="region of interest" description="Disordered" evidence="1">
    <location>
        <begin position="840"/>
        <end position="895"/>
    </location>
</feature>
<comment type="caution">
    <text evidence="2">The sequence shown here is derived from an EMBL/GenBank/DDBJ whole genome shotgun (WGS) entry which is preliminary data.</text>
</comment>
<feature type="region of interest" description="Disordered" evidence="1">
    <location>
        <begin position="268"/>
        <end position="289"/>
    </location>
</feature>
<feature type="region of interest" description="Disordered" evidence="1">
    <location>
        <begin position="665"/>
        <end position="755"/>
    </location>
</feature>
<reference evidence="2 3" key="1">
    <citation type="journal article" date="2016" name="PLoS Pathog.">
        <title>Biosynthesis of antibiotic leucinostatins in bio-control fungus Purpureocillium lilacinum and their inhibition on phytophthora revealed by genome mining.</title>
        <authorList>
            <person name="Wang G."/>
            <person name="Liu Z."/>
            <person name="Lin R."/>
            <person name="Li E."/>
            <person name="Mao Z."/>
            <person name="Ling J."/>
            <person name="Yang Y."/>
            <person name="Yin W.B."/>
            <person name="Xie B."/>
        </authorList>
    </citation>
    <scope>NUCLEOTIDE SEQUENCE [LARGE SCALE GENOMIC DNA]</scope>
    <source>
        <strain evidence="2">170</strain>
    </source>
</reference>
<proteinExistence type="predicted"/>
<protein>
    <submittedName>
        <fullName evidence="2">Uncharacterized protein</fullName>
    </submittedName>
</protein>
<feature type="region of interest" description="Disordered" evidence="1">
    <location>
        <begin position="622"/>
        <end position="642"/>
    </location>
</feature>
<evidence type="ECO:0000313" key="2">
    <source>
        <dbReference type="EMBL" id="OAQ70016.1"/>
    </source>
</evidence>
<evidence type="ECO:0000256" key="1">
    <source>
        <dbReference type="SAM" id="MobiDB-lite"/>
    </source>
</evidence>